<dbReference type="CDD" id="cd00085">
    <property type="entry name" value="HNHc"/>
    <property type="match status" value="1"/>
</dbReference>
<dbReference type="InterPro" id="IPR003615">
    <property type="entry name" value="HNH_nuc"/>
</dbReference>
<dbReference type="SMART" id="SM00507">
    <property type="entry name" value="HNHc"/>
    <property type="match status" value="1"/>
</dbReference>
<reference evidence="2" key="1">
    <citation type="submission" date="2018-06" db="EMBL/GenBank/DDBJ databases">
        <authorList>
            <person name="Zhirakovskaya E."/>
        </authorList>
    </citation>
    <scope>NUCLEOTIDE SEQUENCE</scope>
</reference>
<feature type="domain" description="HNH nuclease" evidence="1">
    <location>
        <begin position="151"/>
        <end position="209"/>
    </location>
</feature>
<protein>
    <recommendedName>
        <fullName evidence="1">HNH nuclease domain-containing protein</fullName>
    </recommendedName>
</protein>
<dbReference type="InterPro" id="IPR052892">
    <property type="entry name" value="NA-targeting_endonuclease"/>
</dbReference>
<gene>
    <name evidence="2" type="ORF">MNBD_GAMMA12-613</name>
</gene>
<evidence type="ECO:0000313" key="2">
    <source>
        <dbReference type="EMBL" id="VAW78412.1"/>
    </source>
</evidence>
<dbReference type="GO" id="GO:0003676">
    <property type="term" value="F:nucleic acid binding"/>
    <property type="evidence" value="ECO:0007669"/>
    <property type="project" value="InterPro"/>
</dbReference>
<dbReference type="GO" id="GO:0004519">
    <property type="term" value="F:endonuclease activity"/>
    <property type="evidence" value="ECO:0007669"/>
    <property type="project" value="InterPro"/>
</dbReference>
<dbReference type="InterPro" id="IPR002711">
    <property type="entry name" value="HNH"/>
</dbReference>
<dbReference type="PANTHER" id="PTHR33877">
    <property type="entry name" value="SLL1193 PROTEIN"/>
    <property type="match status" value="1"/>
</dbReference>
<name>A0A3B0YT13_9ZZZZ</name>
<dbReference type="AlphaFoldDB" id="A0A3B0YT13"/>
<dbReference type="GO" id="GO:0008270">
    <property type="term" value="F:zinc ion binding"/>
    <property type="evidence" value="ECO:0007669"/>
    <property type="project" value="InterPro"/>
</dbReference>
<dbReference type="Pfam" id="PF01844">
    <property type="entry name" value="HNH"/>
    <property type="match status" value="1"/>
</dbReference>
<dbReference type="EMBL" id="UOFL01000152">
    <property type="protein sequence ID" value="VAW78412.1"/>
    <property type="molecule type" value="Genomic_DNA"/>
</dbReference>
<proteinExistence type="predicted"/>
<organism evidence="2">
    <name type="scientific">hydrothermal vent metagenome</name>
    <dbReference type="NCBI Taxonomy" id="652676"/>
    <lineage>
        <taxon>unclassified sequences</taxon>
        <taxon>metagenomes</taxon>
        <taxon>ecological metagenomes</taxon>
    </lineage>
</organism>
<accession>A0A3B0YT13</accession>
<dbReference type="Gene3D" id="1.10.30.50">
    <property type="match status" value="1"/>
</dbReference>
<sequence length="226" mass="26438">MGMPSYLKTKYSEFHSNLKNMSTYELLREGFYAGVNWDRLPFFKNATDHHEYHVINCLLKFSFKKDHVKITKSNRCDAFKKISVNYFSHHEYEYGDYEPVYKIITVSAFFKEKVKLISSEKESIDLQEITLRNSIIAIRQKVYASRNFPVKLKKIIFEGDNYTCQICGKHKNVLVTEGLHLECDHIKEWVDGGQTTYDNGQTVCSSCNKGKYHAKKYINNVLSLRT</sequence>
<evidence type="ECO:0000259" key="1">
    <source>
        <dbReference type="SMART" id="SM00507"/>
    </source>
</evidence>
<dbReference type="PANTHER" id="PTHR33877:SF2">
    <property type="entry name" value="OS07G0170200 PROTEIN"/>
    <property type="match status" value="1"/>
</dbReference>